<dbReference type="RefSeq" id="XP_066708240.1">
    <property type="nucleotide sequence ID" value="XM_066866564.1"/>
</dbReference>
<proteinExistence type="predicted"/>
<keyword evidence="2" id="KW-1185">Reference proteome</keyword>
<evidence type="ECO:0000313" key="2">
    <source>
        <dbReference type="Proteomes" id="UP001480595"/>
    </source>
</evidence>
<name>A0ABR1SXW0_9PEZI</name>
<sequence>MLKQLLRHRPRPSCRVAYATGTRPGSRLRPTRGVYEPCPWRFILHARTAVILSRLGHPHHCTSDDPRPRYFIVDSRLYRPYQDVVPGHE</sequence>
<dbReference type="GeneID" id="92099627"/>
<reference evidence="1 2" key="1">
    <citation type="submission" date="2023-01" db="EMBL/GenBank/DDBJ databases">
        <title>Analysis of 21 Apiospora genomes using comparative genomics revels a genus with tremendous synthesis potential of carbohydrate active enzymes and secondary metabolites.</title>
        <authorList>
            <person name="Sorensen T."/>
        </authorList>
    </citation>
    <scope>NUCLEOTIDE SEQUENCE [LARGE SCALE GENOMIC DNA]</scope>
    <source>
        <strain evidence="1 2">CBS 135458</strain>
    </source>
</reference>
<organism evidence="1 2">
    <name type="scientific">Apiospora phragmitis</name>
    <dbReference type="NCBI Taxonomy" id="2905665"/>
    <lineage>
        <taxon>Eukaryota</taxon>
        <taxon>Fungi</taxon>
        <taxon>Dikarya</taxon>
        <taxon>Ascomycota</taxon>
        <taxon>Pezizomycotina</taxon>
        <taxon>Sordariomycetes</taxon>
        <taxon>Xylariomycetidae</taxon>
        <taxon>Amphisphaeriales</taxon>
        <taxon>Apiosporaceae</taxon>
        <taxon>Apiospora</taxon>
    </lineage>
</organism>
<accession>A0ABR1SXW0</accession>
<evidence type="ECO:0000313" key="1">
    <source>
        <dbReference type="EMBL" id="KAK8038388.1"/>
    </source>
</evidence>
<gene>
    <name evidence="1" type="ORF">PG994_015155</name>
</gene>
<dbReference type="Proteomes" id="UP001480595">
    <property type="component" value="Unassembled WGS sequence"/>
</dbReference>
<comment type="caution">
    <text evidence="1">The sequence shown here is derived from an EMBL/GenBank/DDBJ whole genome shotgun (WGS) entry which is preliminary data.</text>
</comment>
<dbReference type="EMBL" id="JAQQWL010000016">
    <property type="protein sequence ID" value="KAK8038388.1"/>
    <property type="molecule type" value="Genomic_DNA"/>
</dbReference>
<protein>
    <submittedName>
        <fullName evidence="1">Uncharacterized protein</fullName>
    </submittedName>
</protein>